<feature type="compositionally biased region" description="Polar residues" evidence="1">
    <location>
        <begin position="281"/>
        <end position="290"/>
    </location>
</feature>
<feature type="region of interest" description="Disordered" evidence="1">
    <location>
        <begin position="281"/>
        <end position="302"/>
    </location>
</feature>
<dbReference type="SUPFAM" id="SSF48371">
    <property type="entry name" value="ARM repeat"/>
    <property type="match status" value="1"/>
</dbReference>
<protein>
    <recommendedName>
        <fullName evidence="2">MIF4G domain-containing protein</fullName>
    </recommendedName>
</protein>
<feature type="compositionally biased region" description="Basic and acidic residues" evidence="1">
    <location>
        <begin position="1"/>
        <end position="13"/>
    </location>
</feature>
<feature type="compositionally biased region" description="Polar residues" evidence="1">
    <location>
        <begin position="14"/>
        <end position="28"/>
    </location>
</feature>
<feature type="compositionally biased region" description="Basic and acidic residues" evidence="1">
    <location>
        <begin position="31"/>
        <end position="50"/>
    </location>
</feature>
<dbReference type="AlphaFoldDB" id="A0A665WWS9"/>
<evidence type="ECO:0000313" key="3">
    <source>
        <dbReference type="Ensembl" id="ENSENLP00000048404.1"/>
    </source>
</evidence>
<feature type="domain" description="MIF4G" evidence="2">
    <location>
        <begin position="59"/>
        <end position="269"/>
    </location>
</feature>
<dbReference type="OMA" id="IMHTCIM"/>
<dbReference type="InParanoid" id="A0A665WWS9"/>
<dbReference type="Pfam" id="PF02854">
    <property type="entry name" value="MIF4G"/>
    <property type="match status" value="1"/>
</dbReference>
<dbReference type="PANTHER" id="PTHR23253:SF78">
    <property type="entry name" value="EUKARYOTIC TRANSLATION INITIATION FACTOR 4G1, ISOFORM B-RELATED"/>
    <property type="match status" value="1"/>
</dbReference>
<dbReference type="InterPro" id="IPR003890">
    <property type="entry name" value="MIF4G-like_typ-3"/>
</dbReference>
<dbReference type="Gene3D" id="1.25.40.180">
    <property type="match status" value="1"/>
</dbReference>
<keyword evidence="4" id="KW-1185">Reference proteome</keyword>
<reference evidence="3" key="3">
    <citation type="submission" date="2025-09" db="UniProtKB">
        <authorList>
            <consortium name="Ensembl"/>
        </authorList>
    </citation>
    <scope>IDENTIFICATION</scope>
</reference>
<dbReference type="Proteomes" id="UP000472264">
    <property type="component" value="Chromosome 19"/>
</dbReference>
<name>A0A665WWS9_ECHNA</name>
<evidence type="ECO:0000256" key="1">
    <source>
        <dbReference type="SAM" id="MobiDB-lite"/>
    </source>
</evidence>
<dbReference type="SMART" id="SM00543">
    <property type="entry name" value="MIF4G"/>
    <property type="match status" value="1"/>
</dbReference>
<dbReference type="GO" id="GO:0003743">
    <property type="term" value="F:translation initiation factor activity"/>
    <property type="evidence" value="ECO:0007669"/>
    <property type="project" value="TreeGrafter"/>
</dbReference>
<feature type="region of interest" description="Disordered" evidence="1">
    <location>
        <begin position="1"/>
        <end position="50"/>
    </location>
</feature>
<evidence type="ECO:0000313" key="4">
    <source>
        <dbReference type="Proteomes" id="UP000472264"/>
    </source>
</evidence>
<reference evidence="3" key="1">
    <citation type="submission" date="2021-04" db="EMBL/GenBank/DDBJ databases">
        <authorList>
            <consortium name="Wellcome Sanger Institute Data Sharing"/>
        </authorList>
    </citation>
    <scope>NUCLEOTIDE SEQUENCE [LARGE SCALE GENOMIC DNA]</scope>
</reference>
<sequence>TSQKLNKEPEAQKQARSSTTSQRPTNNRMKVVPEQRKCKDKAPSEEGGKKLEVKPVDPISCVQNIMDSLTPETFQKSVTQLKQLKLETEEMLKAMISIVYERAMLAPNSSVLCANLCNSLSCKQVPAAADPKVSVTFRTLLIRHCQAEFERNHSRDTKKELETTKDEDSKASCSSVSNIRFIGELFKSKLLSTTGMSSCIKRLLDLQHQESLECLCELLNTIGRDLEVAIAKRDMDLLFHRLENIRKEGKTSSRVCLMLEETANLRQRNWMPGSRVTCVNTKDTNSQASGSEPEPADPVTAPEPAAMGYLTVNLYVSFCTKRVQNSCFNL</sequence>
<dbReference type="GO" id="GO:0003729">
    <property type="term" value="F:mRNA binding"/>
    <property type="evidence" value="ECO:0007669"/>
    <property type="project" value="TreeGrafter"/>
</dbReference>
<evidence type="ECO:0000259" key="2">
    <source>
        <dbReference type="SMART" id="SM00543"/>
    </source>
</evidence>
<dbReference type="Ensembl" id="ENSENLT00000049587.1">
    <property type="protein sequence ID" value="ENSENLP00000048404.1"/>
    <property type="gene ID" value="ENSENLG00000020423.1"/>
</dbReference>
<proteinExistence type="predicted"/>
<organism evidence="3 4">
    <name type="scientific">Echeneis naucrates</name>
    <name type="common">Live sharksucker</name>
    <dbReference type="NCBI Taxonomy" id="173247"/>
    <lineage>
        <taxon>Eukaryota</taxon>
        <taxon>Metazoa</taxon>
        <taxon>Chordata</taxon>
        <taxon>Craniata</taxon>
        <taxon>Vertebrata</taxon>
        <taxon>Euteleostomi</taxon>
        <taxon>Actinopterygii</taxon>
        <taxon>Neopterygii</taxon>
        <taxon>Teleostei</taxon>
        <taxon>Neoteleostei</taxon>
        <taxon>Acanthomorphata</taxon>
        <taxon>Carangaria</taxon>
        <taxon>Carangiformes</taxon>
        <taxon>Echeneidae</taxon>
        <taxon>Echeneis</taxon>
    </lineage>
</organism>
<accession>A0A665WWS9</accession>
<reference evidence="3" key="2">
    <citation type="submission" date="2025-08" db="UniProtKB">
        <authorList>
            <consortium name="Ensembl"/>
        </authorList>
    </citation>
    <scope>IDENTIFICATION</scope>
</reference>
<dbReference type="InterPro" id="IPR016024">
    <property type="entry name" value="ARM-type_fold"/>
</dbReference>
<dbReference type="PANTHER" id="PTHR23253">
    <property type="entry name" value="EUKARYOTIC TRANSLATION INITIATION FACTOR 4 GAMMA"/>
    <property type="match status" value="1"/>
</dbReference>
<dbReference type="GO" id="GO:0016281">
    <property type="term" value="C:eukaryotic translation initiation factor 4F complex"/>
    <property type="evidence" value="ECO:0007669"/>
    <property type="project" value="TreeGrafter"/>
</dbReference>